<dbReference type="Gene3D" id="1.10.150.20">
    <property type="entry name" value="5' to 3' exonuclease, C-terminal subdomain"/>
    <property type="match status" value="1"/>
</dbReference>
<gene>
    <name evidence="1" type="ORF">DAERI_130076</name>
</gene>
<sequence length="445" mass="51642">MKARGATVIQKQMREHILDLYPGLGLDPDYMKFFHWMYFGTVQLPEERRVIYYEYICRLLGKTSSNFSVFKFLERFQEDVYVELDVAEYKKGEKARTILPPQDGFLINLILEELCVPIENKRSPVYFTDGRPFLPARHYKMLEGEYKDYYGAMQRGSIIHDYFSNHRSSYYKKYIHQIPPIILSINNGDILGDKQIQALLSLDSLSTNILPFYRTTDSYKRIFAEGFSFQNIKREYRRRILYDTIEVDLSSAQLSIAAHLWKVKPLLDLLHSPESIWKALHHSLAKEFSETTKAQMKTAVYAVTFGGGENTILESLESFSTKEKEEFLKLPPIHALRRAQTRELKKISNAGGAMSAQGIWIPRTNAPQSVLVKAMQSYERLLIEEVYKVALDSHRDVRILSHEHDGVSLKVLKSDRVRSTLKRMQKAVRLKAKELKVEVALEVKQ</sequence>
<evidence type="ECO:0000313" key="1">
    <source>
        <dbReference type="EMBL" id="GBF07246.1"/>
    </source>
</evidence>
<dbReference type="InterPro" id="IPR043502">
    <property type="entry name" value="DNA/RNA_pol_sf"/>
</dbReference>
<dbReference type="SUPFAM" id="SSF56672">
    <property type="entry name" value="DNA/RNA polymerases"/>
    <property type="match status" value="1"/>
</dbReference>
<dbReference type="RefSeq" id="WP_133162058.1">
    <property type="nucleotide sequence ID" value="NZ_BFAG01000013.1"/>
</dbReference>
<name>A0A2I9D8T0_9DEIO</name>
<dbReference type="AlphaFoldDB" id="A0A2I9D8T0"/>
<dbReference type="Proteomes" id="UP000236569">
    <property type="component" value="Unassembled WGS sequence"/>
</dbReference>
<protein>
    <submittedName>
        <fullName evidence="1">Uncharacterized protein</fullName>
    </submittedName>
</protein>
<reference evidence="2" key="1">
    <citation type="submission" date="2018-01" db="EMBL/GenBank/DDBJ databases">
        <title>Draft Genome Sequence of the Radioresistant Bacterium Deinococcus aerius TR0125, Isolated from the Higher Atmosphere above Japan.</title>
        <authorList>
            <person name="Satoh K."/>
            <person name="Arai H."/>
            <person name="Sanzen T."/>
            <person name="Kawaguchi Y."/>
            <person name="Hayashi H."/>
            <person name="Yokobori S."/>
            <person name="Yamagishi A."/>
            <person name="Oono Y."/>
            <person name="Narumi I."/>
        </authorList>
    </citation>
    <scope>NUCLEOTIDE SEQUENCE [LARGE SCALE GENOMIC DNA]</scope>
    <source>
        <strain evidence="2">TR0125</strain>
    </source>
</reference>
<evidence type="ECO:0000313" key="2">
    <source>
        <dbReference type="Proteomes" id="UP000236569"/>
    </source>
</evidence>
<accession>A0A2I9D8T0</accession>
<organism evidence="1 2">
    <name type="scientific">Deinococcus aerius</name>
    <dbReference type="NCBI Taxonomy" id="200253"/>
    <lineage>
        <taxon>Bacteria</taxon>
        <taxon>Thermotogati</taxon>
        <taxon>Deinococcota</taxon>
        <taxon>Deinococci</taxon>
        <taxon>Deinococcales</taxon>
        <taxon>Deinococcaceae</taxon>
        <taxon>Deinococcus</taxon>
    </lineage>
</organism>
<proteinExistence type="predicted"/>
<dbReference type="EMBL" id="BFAG01000013">
    <property type="protein sequence ID" value="GBF07246.1"/>
    <property type="molecule type" value="Genomic_DNA"/>
</dbReference>
<comment type="caution">
    <text evidence="1">The sequence shown here is derived from an EMBL/GenBank/DDBJ whole genome shotgun (WGS) entry which is preliminary data.</text>
</comment>
<keyword evidence="2" id="KW-1185">Reference proteome</keyword>
<dbReference type="Gene3D" id="3.30.70.370">
    <property type="match status" value="1"/>
</dbReference>